<dbReference type="PANTHER" id="PTHR33751:SF9">
    <property type="entry name" value="CYTOCHROME C4"/>
    <property type="match status" value="1"/>
</dbReference>
<feature type="chain" id="PRO_5034218675" evidence="8">
    <location>
        <begin position="19"/>
        <end position="199"/>
    </location>
</feature>
<sequence>MQWAFFVLAATLAGTAWAEGNGSNGRLKAEMCEGCHGAAGNSETPIFPKLAGQNSGYLAKQLMDFREQKRADPTMNAIAAGLNDQDIADIAAYYAAQKIHSEPPVNTPLGKRLYLSGNPAAGVPACSACHGPDGSGNAPARYPALAGQHAAYIAKTLGDFKTQARANDANAVIRTIAAKLSTDEVNALADYIAGLPGKR</sequence>
<dbReference type="GO" id="GO:0009055">
    <property type="term" value="F:electron transfer activity"/>
    <property type="evidence" value="ECO:0007669"/>
    <property type="project" value="InterPro"/>
</dbReference>
<dbReference type="RefSeq" id="WP_246598889.1">
    <property type="nucleotide sequence ID" value="NZ_AP019782.1"/>
</dbReference>
<evidence type="ECO:0000256" key="5">
    <source>
        <dbReference type="ARBA" id="ARBA00022982"/>
    </source>
</evidence>
<keyword evidence="6 7" id="KW-0408">Iron</keyword>
<keyword evidence="3 7" id="KW-0479">Metal-binding</keyword>
<dbReference type="KEGG" id="moz:MoryE10_30220"/>
<protein>
    <submittedName>
        <fullName evidence="10">Cytochrome c</fullName>
    </submittedName>
</protein>
<evidence type="ECO:0000256" key="3">
    <source>
        <dbReference type="ARBA" id="ARBA00022723"/>
    </source>
</evidence>
<evidence type="ECO:0000256" key="6">
    <source>
        <dbReference type="ARBA" id="ARBA00023004"/>
    </source>
</evidence>
<name>A0A8D5AJH5_9GAMM</name>
<feature type="signal peptide" evidence="8">
    <location>
        <begin position="1"/>
        <end position="18"/>
    </location>
</feature>
<dbReference type="InterPro" id="IPR050597">
    <property type="entry name" value="Cytochrome_c_Oxidase_Subunit"/>
</dbReference>
<evidence type="ECO:0000256" key="7">
    <source>
        <dbReference type="PROSITE-ProRule" id="PRU00433"/>
    </source>
</evidence>
<dbReference type="PANTHER" id="PTHR33751">
    <property type="entry name" value="CBB3-TYPE CYTOCHROME C OXIDASE SUBUNIT FIXP"/>
    <property type="match status" value="1"/>
</dbReference>
<evidence type="ECO:0000259" key="9">
    <source>
        <dbReference type="PROSITE" id="PS51007"/>
    </source>
</evidence>
<reference evidence="10" key="1">
    <citation type="submission" date="2019-06" db="EMBL/GenBank/DDBJ databases">
        <title>Complete genome sequence of Methylogaea oryzae strain JCM16910.</title>
        <authorList>
            <person name="Asakawa S."/>
        </authorList>
    </citation>
    <scope>NUCLEOTIDE SEQUENCE</scope>
    <source>
        <strain evidence="10">E10</strain>
    </source>
</reference>
<organism evidence="10 11">
    <name type="scientific">Methylogaea oryzae</name>
    <dbReference type="NCBI Taxonomy" id="1295382"/>
    <lineage>
        <taxon>Bacteria</taxon>
        <taxon>Pseudomonadati</taxon>
        <taxon>Pseudomonadota</taxon>
        <taxon>Gammaproteobacteria</taxon>
        <taxon>Methylococcales</taxon>
        <taxon>Methylococcaceae</taxon>
        <taxon>Methylogaea</taxon>
    </lineage>
</organism>
<dbReference type="PROSITE" id="PS51007">
    <property type="entry name" value="CYTC"/>
    <property type="match status" value="2"/>
</dbReference>
<dbReference type="GO" id="GO:0046872">
    <property type="term" value="F:metal ion binding"/>
    <property type="evidence" value="ECO:0007669"/>
    <property type="project" value="UniProtKB-KW"/>
</dbReference>
<keyword evidence="7" id="KW-0349">Heme</keyword>
<evidence type="ECO:0000256" key="1">
    <source>
        <dbReference type="ARBA" id="ARBA00004418"/>
    </source>
</evidence>
<feature type="domain" description="Cytochrome c" evidence="9">
    <location>
        <begin position="105"/>
        <end position="196"/>
    </location>
</feature>
<feature type="domain" description="Cytochrome c" evidence="9">
    <location>
        <begin position="20"/>
        <end position="98"/>
    </location>
</feature>
<dbReference type="AlphaFoldDB" id="A0A8D5AJH5"/>
<evidence type="ECO:0000256" key="8">
    <source>
        <dbReference type="SAM" id="SignalP"/>
    </source>
</evidence>
<dbReference type="InterPro" id="IPR009056">
    <property type="entry name" value="Cyt_c-like_dom"/>
</dbReference>
<gene>
    <name evidence="10" type="primary">cytcB_1</name>
    <name evidence="10" type="ORF">MoryE10_30220</name>
</gene>
<dbReference type="EMBL" id="AP019782">
    <property type="protein sequence ID" value="BBL72416.1"/>
    <property type="molecule type" value="Genomic_DNA"/>
</dbReference>
<proteinExistence type="predicted"/>
<accession>A0A8D5AJH5</accession>
<dbReference type="PIRSF" id="PIRSF000005">
    <property type="entry name" value="Cytochrome_c4"/>
    <property type="match status" value="1"/>
</dbReference>
<dbReference type="InterPro" id="IPR024167">
    <property type="entry name" value="Cytochrome_c4-like"/>
</dbReference>
<evidence type="ECO:0000313" key="10">
    <source>
        <dbReference type="EMBL" id="BBL72416.1"/>
    </source>
</evidence>
<dbReference type="Pfam" id="PF00034">
    <property type="entry name" value="Cytochrom_C"/>
    <property type="match status" value="2"/>
</dbReference>
<keyword evidence="5" id="KW-0249">Electron transport</keyword>
<evidence type="ECO:0000256" key="4">
    <source>
        <dbReference type="ARBA" id="ARBA00022764"/>
    </source>
</evidence>
<comment type="subcellular location">
    <subcellularLocation>
        <location evidence="1">Periplasm</location>
    </subcellularLocation>
</comment>
<keyword evidence="11" id="KW-1185">Reference proteome</keyword>
<dbReference type="GO" id="GO:0020037">
    <property type="term" value="F:heme binding"/>
    <property type="evidence" value="ECO:0007669"/>
    <property type="project" value="InterPro"/>
</dbReference>
<evidence type="ECO:0000313" key="11">
    <source>
        <dbReference type="Proteomes" id="UP000824988"/>
    </source>
</evidence>
<keyword evidence="2" id="KW-0813">Transport</keyword>
<keyword evidence="8" id="KW-0732">Signal</keyword>
<evidence type="ECO:0000256" key="2">
    <source>
        <dbReference type="ARBA" id="ARBA00022448"/>
    </source>
</evidence>
<dbReference type="Proteomes" id="UP000824988">
    <property type="component" value="Chromosome"/>
</dbReference>
<keyword evidence="4" id="KW-0574">Periplasm</keyword>